<dbReference type="AlphaFoldDB" id="A0A9D7FFP2"/>
<organism evidence="1 2">
    <name type="scientific">Candidatus Propionivibrio dominans</name>
    <dbReference type="NCBI Taxonomy" id="2954373"/>
    <lineage>
        <taxon>Bacteria</taxon>
        <taxon>Pseudomonadati</taxon>
        <taxon>Pseudomonadota</taxon>
        <taxon>Betaproteobacteria</taxon>
        <taxon>Rhodocyclales</taxon>
        <taxon>Rhodocyclaceae</taxon>
        <taxon>Propionivibrio</taxon>
    </lineage>
</organism>
<evidence type="ECO:0000313" key="1">
    <source>
        <dbReference type="EMBL" id="MBK7424260.1"/>
    </source>
</evidence>
<accession>A0A9D7FFP2</accession>
<comment type="caution">
    <text evidence="1">The sequence shown here is derived from an EMBL/GenBank/DDBJ whole genome shotgun (WGS) entry which is preliminary data.</text>
</comment>
<proteinExistence type="predicted"/>
<evidence type="ECO:0008006" key="3">
    <source>
        <dbReference type="Google" id="ProtNLM"/>
    </source>
</evidence>
<dbReference type="Proteomes" id="UP000886602">
    <property type="component" value="Unassembled WGS sequence"/>
</dbReference>
<name>A0A9D7FFP2_9RHOO</name>
<reference evidence="1" key="1">
    <citation type="submission" date="2020-10" db="EMBL/GenBank/DDBJ databases">
        <title>Connecting structure to function with the recovery of over 1000 high-quality activated sludge metagenome-assembled genomes encoding full-length rRNA genes using long-read sequencing.</title>
        <authorList>
            <person name="Singleton C.M."/>
            <person name="Petriglieri F."/>
            <person name="Kristensen J.M."/>
            <person name="Kirkegaard R.H."/>
            <person name="Michaelsen T.Y."/>
            <person name="Andersen M.H."/>
            <person name="Karst S.M."/>
            <person name="Dueholm M.S."/>
            <person name="Nielsen P.H."/>
            <person name="Albertsen M."/>
        </authorList>
    </citation>
    <scope>NUCLEOTIDE SEQUENCE</scope>
    <source>
        <strain evidence="1">EsbW_18-Q3-R4-48_MAXAC.044</strain>
    </source>
</reference>
<evidence type="ECO:0000313" key="2">
    <source>
        <dbReference type="Proteomes" id="UP000886602"/>
    </source>
</evidence>
<protein>
    <recommendedName>
        <fullName evidence="3">VacJ</fullName>
    </recommendedName>
</protein>
<gene>
    <name evidence="1" type="ORF">IPJ48_14925</name>
</gene>
<dbReference type="EMBL" id="JADJNC010000026">
    <property type="protein sequence ID" value="MBK7424260.1"/>
    <property type="molecule type" value="Genomic_DNA"/>
</dbReference>
<sequence length="136" mass="15918">MHDAPRFTLNRSLIILRHKPPFLDWLTSIDPDPSVTLANIEDDSDVFLIPDEQLINSESDAQMWVEQGWAGLFDHMLTSWITDNDAWPKNRSLKMFREWFAIEYHSMVWDLAVTDFEVEEWIEDTGSDDAPDVLIH</sequence>